<dbReference type="Pfam" id="PF07661">
    <property type="entry name" value="MORN_2"/>
    <property type="match status" value="3"/>
</dbReference>
<feature type="chain" id="PRO_5001991296" description="Preprotein translocase YidC" evidence="1">
    <location>
        <begin position="19"/>
        <end position="232"/>
    </location>
</feature>
<dbReference type="Gene3D" id="2.20.110.10">
    <property type="entry name" value="Histone H3 K4-specific methyltransferase SET7/9 N-terminal domain"/>
    <property type="match status" value="3"/>
</dbReference>
<dbReference type="AlphaFoldDB" id="A0A0A2LT87"/>
<evidence type="ECO:0000313" key="2">
    <source>
        <dbReference type="EMBL" id="KGO82483.1"/>
    </source>
</evidence>
<dbReference type="Proteomes" id="UP000030129">
    <property type="component" value="Unassembled WGS sequence"/>
</dbReference>
<comment type="caution">
    <text evidence="2">The sequence shown here is derived from an EMBL/GenBank/DDBJ whole genome shotgun (WGS) entry which is preliminary data.</text>
</comment>
<keyword evidence="3" id="KW-1185">Reference proteome</keyword>
<protein>
    <recommendedName>
        <fullName evidence="4">Preprotein translocase YidC</fullName>
    </recommendedName>
</protein>
<accession>A0A0A2LT87</accession>
<reference evidence="2 3" key="1">
    <citation type="submission" date="2013-09" db="EMBL/GenBank/DDBJ databases">
        <authorList>
            <person name="Zeng Z."/>
            <person name="Chen C."/>
        </authorList>
    </citation>
    <scope>NUCLEOTIDE SEQUENCE [LARGE SCALE GENOMIC DNA]</scope>
    <source>
        <strain evidence="2 3">F44-8</strain>
    </source>
</reference>
<evidence type="ECO:0000256" key="1">
    <source>
        <dbReference type="SAM" id="SignalP"/>
    </source>
</evidence>
<organism evidence="2 3">
    <name type="scientific">Flavobacterium beibuense F44-8</name>
    <dbReference type="NCBI Taxonomy" id="1406840"/>
    <lineage>
        <taxon>Bacteria</taxon>
        <taxon>Pseudomonadati</taxon>
        <taxon>Bacteroidota</taxon>
        <taxon>Flavobacteriia</taxon>
        <taxon>Flavobacteriales</taxon>
        <taxon>Flavobacteriaceae</taxon>
        <taxon>Flavobacterium</taxon>
    </lineage>
</organism>
<keyword evidence="1" id="KW-0732">Signal</keyword>
<gene>
    <name evidence="2" type="ORF">Q763_05120</name>
</gene>
<dbReference type="STRING" id="1406840.Q763_05120"/>
<dbReference type="SUPFAM" id="SSF82185">
    <property type="entry name" value="Histone H3 K4-specific methyltransferase SET7/9 N-terminal domain"/>
    <property type="match status" value="2"/>
</dbReference>
<dbReference type="eggNOG" id="COG2849">
    <property type="taxonomic scope" value="Bacteria"/>
</dbReference>
<evidence type="ECO:0000313" key="3">
    <source>
        <dbReference type="Proteomes" id="UP000030129"/>
    </source>
</evidence>
<name>A0A0A2LT87_9FLAO</name>
<dbReference type="EMBL" id="JRLV01000005">
    <property type="protein sequence ID" value="KGO82483.1"/>
    <property type="molecule type" value="Genomic_DNA"/>
</dbReference>
<dbReference type="InterPro" id="IPR011652">
    <property type="entry name" value="MORN_2"/>
</dbReference>
<proteinExistence type="predicted"/>
<sequence length="232" mass="26737">MRYFAVLITLFITLGLTAQNKDNINKFDSNGKRHGVWKGTYDATGRPRYEGTFNHGKETGVFKFFDDTQKGSVIATRDFTEGNGVSFTTFVDQKGNKVSEGKEVNRQREGEWKTYHPDGKTVMLLEHYSKGKLNGMVKVFFAKGELAEEKEYKDGVLNGIYKKYNEKGTVLEDSHYKNGKLNGQAVFYDKFGNVSSKGEFVKGYKYGYWEYYENKKLLKKEFMLMPKEVTRD</sequence>
<feature type="signal peptide" evidence="1">
    <location>
        <begin position="1"/>
        <end position="18"/>
    </location>
</feature>
<dbReference type="RefSeq" id="WP_035131866.1">
    <property type="nucleotide sequence ID" value="NZ_JRLV01000005.1"/>
</dbReference>
<evidence type="ECO:0008006" key="4">
    <source>
        <dbReference type="Google" id="ProtNLM"/>
    </source>
</evidence>